<accession>A0ABN0U8U2</accession>
<reference evidence="5 6" key="1">
    <citation type="journal article" date="2019" name="Int. J. Syst. Evol. Microbiol.">
        <title>The Global Catalogue of Microorganisms (GCM) 10K type strain sequencing project: providing services to taxonomists for standard genome sequencing and annotation.</title>
        <authorList>
            <consortium name="The Broad Institute Genomics Platform"/>
            <consortium name="The Broad Institute Genome Sequencing Center for Infectious Disease"/>
            <person name="Wu L."/>
            <person name="Ma J."/>
        </authorList>
    </citation>
    <scope>NUCLEOTIDE SEQUENCE [LARGE SCALE GENOMIC DNA]</scope>
    <source>
        <strain evidence="5 6">JCM 10425</strain>
    </source>
</reference>
<protein>
    <submittedName>
        <fullName evidence="5">AraC family transcriptional regulator</fullName>
    </submittedName>
</protein>
<gene>
    <name evidence="5" type="ORF">GCM10009539_29480</name>
</gene>
<dbReference type="RefSeq" id="WP_344649370.1">
    <property type="nucleotide sequence ID" value="NZ_BAAAGX010000010.1"/>
</dbReference>
<dbReference type="Proteomes" id="UP001500967">
    <property type="component" value="Unassembled WGS sequence"/>
</dbReference>
<keyword evidence="3" id="KW-0804">Transcription</keyword>
<dbReference type="Pfam" id="PF12833">
    <property type="entry name" value="HTH_18"/>
    <property type="match status" value="1"/>
</dbReference>
<proteinExistence type="predicted"/>
<feature type="domain" description="HTH araC/xylS-type" evidence="4">
    <location>
        <begin position="188"/>
        <end position="286"/>
    </location>
</feature>
<evidence type="ECO:0000259" key="4">
    <source>
        <dbReference type="PROSITE" id="PS01124"/>
    </source>
</evidence>
<dbReference type="PANTHER" id="PTHR46796">
    <property type="entry name" value="HTH-TYPE TRANSCRIPTIONAL ACTIVATOR RHAS-RELATED"/>
    <property type="match status" value="1"/>
</dbReference>
<comment type="caution">
    <text evidence="5">The sequence shown here is derived from an EMBL/GenBank/DDBJ whole genome shotgun (WGS) entry which is preliminary data.</text>
</comment>
<dbReference type="InterPro" id="IPR037923">
    <property type="entry name" value="HTH-like"/>
</dbReference>
<dbReference type="Gene3D" id="1.10.10.60">
    <property type="entry name" value="Homeodomain-like"/>
    <property type="match status" value="1"/>
</dbReference>
<keyword evidence="2" id="KW-0238">DNA-binding</keyword>
<dbReference type="SMART" id="SM00342">
    <property type="entry name" value="HTH_ARAC"/>
    <property type="match status" value="1"/>
</dbReference>
<evidence type="ECO:0000256" key="2">
    <source>
        <dbReference type="ARBA" id="ARBA00023125"/>
    </source>
</evidence>
<organism evidence="5 6">
    <name type="scientific">Cryptosporangium japonicum</name>
    <dbReference type="NCBI Taxonomy" id="80872"/>
    <lineage>
        <taxon>Bacteria</taxon>
        <taxon>Bacillati</taxon>
        <taxon>Actinomycetota</taxon>
        <taxon>Actinomycetes</taxon>
        <taxon>Cryptosporangiales</taxon>
        <taxon>Cryptosporangiaceae</taxon>
        <taxon>Cryptosporangium</taxon>
    </lineage>
</organism>
<name>A0ABN0U8U2_9ACTN</name>
<dbReference type="SUPFAM" id="SSF46689">
    <property type="entry name" value="Homeodomain-like"/>
    <property type="match status" value="1"/>
</dbReference>
<dbReference type="InterPro" id="IPR009057">
    <property type="entry name" value="Homeodomain-like_sf"/>
</dbReference>
<keyword evidence="6" id="KW-1185">Reference proteome</keyword>
<keyword evidence="1" id="KW-0805">Transcription regulation</keyword>
<evidence type="ECO:0000256" key="1">
    <source>
        <dbReference type="ARBA" id="ARBA00023015"/>
    </source>
</evidence>
<dbReference type="InterPro" id="IPR018060">
    <property type="entry name" value="HTH_AraC"/>
</dbReference>
<dbReference type="EMBL" id="BAAAGX010000010">
    <property type="protein sequence ID" value="GAA0242175.1"/>
    <property type="molecule type" value="Genomic_DNA"/>
</dbReference>
<evidence type="ECO:0000313" key="5">
    <source>
        <dbReference type="EMBL" id="GAA0242175.1"/>
    </source>
</evidence>
<evidence type="ECO:0000256" key="3">
    <source>
        <dbReference type="ARBA" id="ARBA00023163"/>
    </source>
</evidence>
<dbReference type="InterPro" id="IPR050204">
    <property type="entry name" value="AraC_XylS_family_regulators"/>
</dbReference>
<sequence length="290" mass="31918">MVKNRHAGQIRELGFAAPAGRPRGVETLSLEEFRSRAVADLAGPPRRPTFHHLLTLERGTLRHVVDFADHTVEPGGWLWVRPSQVHQWGDLAGAEGTLVLFEPDFLDPATVVAARLNDAYAPTVYEPDAPEQQRLAAAAGHLAHAFGDPGTVPLDVRQAVLRHLLAVLVLRLAHVPGGTGPEASETFLRFRDAVERTFTRTRRLEDYARTLGYSARTLTRATQAAAGVNAKDFIDRRTILEAKRLLAHSEQTAAQVAARLGFSSATNFTKYFHQRTGTTPIAFRASVRTR</sequence>
<dbReference type="PROSITE" id="PS01124">
    <property type="entry name" value="HTH_ARAC_FAMILY_2"/>
    <property type="match status" value="1"/>
</dbReference>
<dbReference type="SUPFAM" id="SSF51215">
    <property type="entry name" value="Regulatory protein AraC"/>
    <property type="match status" value="1"/>
</dbReference>
<dbReference type="PANTHER" id="PTHR46796:SF12">
    <property type="entry name" value="HTH-TYPE DNA-BINDING TRANSCRIPTIONAL ACTIVATOR EUTR"/>
    <property type="match status" value="1"/>
</dbReference>
<evidence type="ECO:0000313" key="6">
    <source>
        <dbReference type="Proteomes" id="UP001500967"/>
    </source>
</evidence>